<dbReference type="EMBL" id="PVXQ01000001">
    <property type="protein sequence ID" value="PRR84623.1"/>
    <property type="molecule type" value="Genomic_DNA"/>
</dbReference>
<protein>
    <recommendedName>
        <fullName evidence="3">MORN repeat variant</fullName>
    </recommendedName>
</protein>
<reference evidence="1 2" key="1">
    <citation type="submission" date="2018-03" db="EMBL/GenBank/DDBJ databases">
        <title>Genome sequence of Clostridium vincentii DSM 10228.</title>
        <authorList>
            <person name="Poehlein A."/>
            <person name="Daniel R."/>
        </authorList>
    </citation>
    <scope>NUCLEOTIDE SEQUENCE [LARGE SCALE GENOMIC DNA]</scope>
    <source>
        <strain evidence="1 2">DSM 10228</strain>
    </source>
</reference>
<keyword evidence="2" id="KW-1185">Reference proteome</keyword>
<dbReference type="Proteomes" id="UP000239471">
    <property type="component" value="Unassembled WGS sequence"/>
</dbReference>
<sequence>MYAVETKYGILNGAHIIGKYRTSESEYYSVDEKSNLKVLDYNLVPLYGYQDARRKELPAIRFYKKGNIRNISLNDSTKISTKIGDFQVEKIVFYENGMINRLFLLDGKLSGFWSEDDEYKLSEVQHFNLPIGKFEARVMSLHFYKDENLKSITFWPKERIFLNIGDQKVNIRIGISLYEDGSIESCEPAKATLINTSIGKIEAFDINTLGIHGENNSLKFYKNGEVKEIVTFTNVIEVQNNNNREKHRYSPKRVKKYSGDIDSFDTVDMEFLENKVIINKKYEYEYNNNTFIIMPYGEKSLTLSGDL</sequence>
<evidence type="ECO:0008006" key="3">
    <source>
        <dbReference type="Google" id="ProtNLM"/>
    </source>
</evidence>
<proteinExistence type="predicted"/>
<dbReference type="OrthoDB" id="594021at2"/>
<evidence type="ECO:0000313" key="1">
    <source>
        <dbReference type="EMBL" id="PRR84623.1"/>
    </source>
</evidence>
<dbReference type="RefSeq" id="WP_106058199.1">
    <property type="nucleotide sequence ID" value="NZ_PVXQ01000001.1"/>
</dbReference>
<evidence type="ECO:0000313" key="2">
    <source>
        <dbReference type="Proteomes" id="UP000239471"/>
    </source>
</evidence>
<comment type="caution">
    <text evidence="1">The sequence shown here is derived from an EMBL/GenBank/DDBJ whole genome shotgun (WGS) entry which is preliminary data.</text>
</comment>
<name>A0A2T0BLB0_9CLOT</name>
<organism evidence="1 2">
    <name type="scientific">Clostridium vincentii</name>
    <dbReference type="NCBI Taxonomy" id="52704"/>
    <lineage>
        <taxon>Bacteria</taxon>
        <taxon>Bacillati</taxon>
        <taxon>Bacillota</taxon>
        <taxon>Clostridia</taxon>
        <taxon>Eubacteriales</taxon>
        <taxon>Clostridiaceae</taxon>
        <taxon>Clostridium</taxon>
    </lineage>
</organism>
<accession>A0A2T0BLB0</accession>
<gene>
    <name evidence="1" type="ORF">CLVI_01460</name>
</gene>
<dbReference type="AlphaFoldDB" id="A0A2T0BLB0"/>